<dbReference type="Proteomes" id="UP000515154">
    <property type="component" value="Linkage group LG1"/>
</dbReference>
<name>A0A7E6FD37_9MOLL</name>
<feature type="region of interest" description="Disordered" evidence="1">
    <location>
        <begin position="834"/>
        <end position="853"/>
    </location>
</feature>
<evidence type="ECO:0000256" key="1">
    <source>
        <dbReference type="SAM" id="MobiDB-lite"/>
    </source>
</evidence>
<dbReference type="KEGG" id="osn:118766232"/>
<feature type="compositionally biased region" description="Basic and acidic residues" evidence="1">
    <location>
        <begin position="418"/>
        <end position="433"/>
    </location>
</feature>
<evidence type="ECO:0000313" key="2">
    <source>
        <dbReference type="Proteomes" id="UP000515154"/>
    </source>
</evidence>
<gene>
    <name evidence="3" type="primary">LOC118766232</name>
</gene>
<organism evidence="2 3">
    <name type="scientific">Octopus sinensis</name>
    <name type="common">East Asian common octopus</name>
    <dbReference type="NCBI Taxonomy" id="2607531"/>
    <lineage>
        <taxon>Eukaryota</taxon>
        <taxon>Metazoa</taxon>
        <taxon>Spiralia</taxon>
        <taxon>Lophotrochozoa</taxon>
        <taxon>Mollusca</taxon>
        <taxon>Cephalopoda</taxon>
        <taxon>Coleoidea</taxon>
        <taxon>Octopodiformes</taxon>
        <taxon>Octopoda</taxon>
        <taxon>Incirrata</taxon>
        <taxon>Octopodidae</taxon>
        <taxon>Octopus</taxon>
    </lineage>
</organism>
<accession>A0A7E6FD37</accession>
<evidence type="ECO:0000313" key="3">
    <source>
        <dbReference type="RefSeq" id="XP_036365443.1"/>
    </source>
</evidence>
<reference evidence="3" key="1">
    <citation type="submission" date="2025-08" db="UniProtKB">
        <authorList>
            <consortium name="RefSeq"/>
        </authorList>
    </citation>
    <scope>IDENTIFICATION</scope>
</reference>
<keyword evidence="2" id="KW-1185">Reference proteome</keyword>
<dbReference type="RefSeq" id="XP_036365443.1">
    <property type="nucleotide sequence ID" value="XM_036509550.1"/>
</dbReference>
<protein>
    <submittedName>
        <fullName evidence="3">Uncharacterized protein LOC118766232</fullName>
    </submittedName>
</protein>
<proteinExistence type="predicted"/>
<feature type="region of interest" description="Disordered" evidence="1">
    <location>
        <begin position="406"/>
        <end position="436"/>
    </location>
</feature>
<dbReference type="AlphaFoldDB" id="A0A7E6FD37"/>
<sequence>MDYLFPQMIHTASDLIERSEDISNRHYSTNILCLMWVWIMAKLSEKSFELKNWKFSKNYSWGNSTSKNEFLSSKNLHLRPNPMNKCNGYIGGKEYKNPHTLYSKNYGENRNFKNDGNKSSGFSPKRTNINHVIQRETKQIMDNLENGRPGTEKKFHSSFCGTTDFRGLKTSYGERDRSKKYQRPILNDFEEPFSYKNSRITKNNWISKGNNFSKENCSRKESKSVCEEGLTRTEACDSLITNEEIGRVFEEELDLMIKNNYDLTRLLKVNSRLKDILGPLAALKDNNISQNICDTDSCFAKLSLMIAITGRKLQQLSDFLINEISSKGEEAVLAALQMPTCHEKLKDMNVNLFMQLLERTTTAGTASANRNRFDSSNTEYSKLSSNDTHCHYRDVVDPFKYTATENQPQLQVLLPPNDRQRKSLENDESDNQKSIKKTTKMKLKQEGKFTKYQHLGTPDEKLCAFIDELKKEDIKPNKIMLIENLLSKFGKDLMNPHYSLDCSHELPGGSNQYSASFHLDGLFIARGCGIHKKDLKHKIYSKVYELLLTTPVDDILKLKDPGPYEEQDVPEDSEPCLDYNASGNKLVPVIVQLKKFFAEKVFSENISVSVLKQACMKTGSKIDLDYKVEDKFIIHGRPYYKGTLKLNDIILSIGWAFKKKETRQKTYFKAISRLQQLPPEEVGEGIEDSDIPEPDTDVFSLHNTIPPLEERFRSLIKYVRNCNAAPKNSIVCTIDTKSIEVFLNPTVVYQRVGINNNIVKCMLFLSDQFIASAENSCKRESQVVAYNASWETLKTLDVEQLMNQREPLQNEDINGVNIIEVVMKGNQKMLLNTETPETESVSNNVPSQSTEIC</sequence>